<dbReference type="HOGENOM" id="CLU_2572824_0_0_6"/>
<evidence type="ECO:0000313" key="2">
    <source>
        <dbReference type="Proteomes" id="UP000002383"/>
    </source>
</evidence>
<dbReference type="OrthoDB" id="7068141at2"/>
<organism evidence="1 2">
    <name type="scientific">Thioalkalivibrio sulfidiphilus (strain HL-EbGR7)</name>
    <dbReference type="NCBI Taxonomy" id="396588"/>
    <lineage>
        <taxon>Bacteria</taxon>
        <taxon>Pseudomonadati</taxon>
        <taxon>Pseudomonadota</taxon>
        <taxon>Gammaproteobacteria</taxon>
        <taxon>Chromatiales</taxon>
        <taxon>Ectothiorhodospiraceae</taxon>
        <taxon>Thioalkalivibrio</taxon>
    </lineage>
</organism>
<dbReference type="STRING" id="396588.Tgr7_1656"/>
<reference evidence="1 2" key="1">
    <citation type="journal article" date="2011" name="Stand. Genomic Sci.">
        <title>Complete genome sequence of 'Thioalkalivibrio sulfidophilus' HL-EbGr7.</title>
        <authorList>
            <person name="Muyzer G."/>
            <person name="Sorokin D.Y."/>
            <person name="Mavromatis K."/>
            <person name="Lapidus A."/>
            <person name="Clum A."/>
            <person name="Ivanova N."/>
            <person name="Pati A."/>
            <person name="d'Haeseleer P."/>
            <person name="Woyke T."/>
            <person name="Kyrpides N.C."/>
        </authorList>
    </citation>
    <scope>NUCLEOTIDE SEQUENCE [LARGE SCALE GENOMIC DNA]</scope>
    <source>
        <strain evidence="1 2">HL-EbGR7</strain>
    </source>
</reference>
<dbReference type="AlphaFoldDB" id="B8GS35"/>
<protein>
    <submittedName>
        <fullName evidence="1">Uncharacterized protein</fullName>
    </submittedName>
</protein>
<sequence>MTEHTIVVRFPEGVSPAYSAGTEFQGGSVVAVHFDGNQLEVADEMEEALEGLLSIVDGVSPEEEQLVASARNVLRRRTFGT</sequence>
<dbReference type="Proteomes" id="UP000002383">
    <property type="component" value="Chromosome"/>
</dbReference>
<dbReference type="EMBL" id="CP001339">
    <property type="protein sequence ID" value="ACL72739.1"/>
    <property type="molecule type" value="Genomic_DNA"/>
</dbReference>
<name>B8GS35_THISH</name>
<gene>
    <name evidence="1" type="ordered locus">Tgr7_1656</name>
</gene>
<proteinExistence type="predicted"/>
<evidence type="ECO:0000313" key="1">
    <source>
        <dbReference type="EMBL" id="ACL72739.1"/>
    </source>
</evidence>
<keyword evidence="2" id="KW-1185">Reference proteome</keyword>
<accession>B8GS35</accession>
<dbReference type="KEGG" id="tgr:Tgr7_1656"/>
<dbReference type="RefSeq" id="WP_012638222.1">
    <property type="nucleotide sequence ID" value="NC_011901.1"/>
</dbReference>